<evidence type="ECO:0000313" key="1">
    <source>
        <dbReference type="EMBL" id="KUG53869.1"/>
    </source>
</evidence>
<dbReference type="InterPro" id="IPR027056">
    <property type="entry name" value="Gluconate_2DH_su3"/>
</dbReference>
<dbReference type="OrthoDB" id="8400810at2"/>
<comment type="caution">
    <text evidence="1">The sequence shown here is derived from an EMBL/GenBank/DDBJ whole genome shotgun (WGS) entry which is preliminary data.</text>
</comment>
<dbReference type="RefSeq" id="WP_058874890.1">
    <property type="nucleotide sequence ID" value="NZ_LQBK01000037.1"/>
</dbReference>
<organism evidence="1 2">
    <name type="scientific">Kocuria rosea subsp. polaris</name>
    <dbReference type="NCBI Taxonomy" id="136273"/>
    <lineage>
        <taxon>Bacteria</taxon>
        <taxon>Bacillati</taxon>
        <taxon>Actinomycetota</taxon>
        <taxon>Actinomycetes</taxon>
        <taxon>Micrococcales</taxon>
        <taxon>Micrococcaceae</taxon>
        <taxon>Kocuria</taxon>
    </lineage>
</organism>
<dbReference type="GO" id="GO:0005975">
    <property type="term" value="P:carbohydrate metabolic process"/>
    <property type="evidence" value="ECO:0007669"/>
    <property type="project" value="UniProtKB-ARBA"/>
</dbReference>
<dbReference type="EMBL" id="LQBK01000037">
    <property type="protein sequence ID" value="KUG53869.1"/>
    <property type="molecule type" value="Genomic_DNA"/>
</dbReference>
<dbReference type="AlphaFoldDB" id="A0A0W8I6I0"/>
<dbReference type="InterPro" id="IPR013783">
    <property type="entry name" value="Ig-like_fold"/>
</dbReference>
<name>A0A0W8I6I0_KOCRO</name>
<evidence type="ECO:0000313" key="2">
    <source>
        <dbReference type="Proteomes" id="UP000053512"/>
    </source>
</evidence>
<reference evidence="2" key="1">
    <citation type="submission" date="2015-12" db="EMBL/GenBank/DDBJ databases">
        <authorList>
            <person name="Nair G.R."/>
            <person name="Kaur G."/>
            <person name="Mayilraj S."/>
        </authorList>
    </citation>
    <scope>NUCLEOTIDE SEQUENCE [LARGE SCALE GENOMIC DNA]</scope>
    <source>
        <strain evidence="2">CD08_4</strain>
    </source>
</reference>
<dbReference type="Pfam" id="PF13618">
    <property type="entry name" value="Gluconate_2-dh3"/>
    <property type="match status" value="1"/>
</dbReference>
<accession>A0A0W8I6I0</accession>
<dbReference type="Proteomes" id="UP000053512">
    <property type="component" value="Unassembled WGS sequence"/>
</dbReference>
<gene>
    <name evidence="1" type="ORF">AVL61_15170</name>
</gene>
<dbReference type="Gene3D" id="2.60.40.10">
    <property type="entry name" value="Immunoglobulins"/>
    <property type="match status" value="1"/>
</dbReference>
<protein>
    <submittedName>
        <fullName evidence="1">Uncharacterized protein</fullName>
    </submittedName>
</protein>
<sequence length="355" mass="40834">MTTLVNFDDVHVLNQCTRYITRDTTAPRHDFGQYASDDPRAVLCEPWRFPLVDSYFDRNSPEESYRYNTVTFVYDGRATRPTSVEVVGTFGELFSPVALRPVRFLGDDTGFWAVGIRVAKGQSHRYLVGVDEQWDVDSINPQYATSDNGRTWSRFFTEACQIPLVLSARERELLGRLVAHLLPFRLPENSKFIREVYNQLDRLARVQEFPLAYRLDEEVGVVNYIDKLLARSEQHHADDYHTCLAIIDRLLRQRYGGLDTLMLPLDAYAALYDEMATNVVDGWDTSQYADPQHFLLLLRRHALTGAFAHPRTGGNSGAAGWVYLESRYQNSEDETLFDWRRALEAPLGRNTDYRG</sequence>
<proteinExistence type="predicted"/>